<dbReference type="InterPro" id="IPR011008">
    <property type="entry name" value="Dimeric_a/b-barrel"/>
</dbReference>
<feature type="domain" description="DUF3291" evidence="1">
    <location>
        <begin position="7"/>
        <end position="144"/>
    </location>
</feature>
<dbReference type="OrthoDB" id="2376237at2"/>
<keyword evidence="3" id="KW-1185">Reference proteome</keyword>
<evidence type="ECO:0000313" key="2">
    <source>
        <dbReference type="EMBL" id="RJG13421.1"/>
    </source>
</evidence>
<accession>A0A418XLV1</accession>
<evidence type="ECO:0000313" key="3">
    <source>
        <dbReference type="Proteomes" id="UP000284021"/>
    </source>
</evidence>
<protein>
    <submittedName>
        <fullName evidence="2">DUF3291 domain-containing protein</fullName>
    </submittedName>
</protein>
<comment type="caution">
    <text evidence="2">The sequence shown here is derived from an EMBL/GenBank/DDBJ whole genome shotgun (WGS) entry which is preliminary data.</text>
</comment>
<dbReference type="Pfam" id="PF11695">
    <property type="entry name" value="DUF3291"/>
    <property type="match status" value="1"/>
</dbReference>
<dbReference type="InterPro" id="IPR021708">
    <property type="entry name" value="DUF3291"/>
</dbReference>
<proteinExistence type="predicted"/>
<gene>
    <name evidence="2" type="ORF">D3879_09265</name>
</gene>
<name>A0A418XLV1_9PSED</name>
<dbReference type="EMBL" id="QYUR01000002">
    <property type="protein sequence ID" value="RJG13421.1"/>
    <property type="molecule type" value="Genomic_DNA"/>
</dbReference>
<dbReference type="Proteomes" id="UP000284021">
    <property type="component" value="Unassembled WGS sequence"/>
</dbReference>
<organism evidence="2 3">
    <name type="scientific">Pseudomonas cavernicola</name>
    <dbReference type="NCBI Taxonomy" id="2320866"/>
    <lineage>
        <taxon>Bacteria</taxon>
        <taxon>Pseudomonadati</taxon>
        <taxon>Pseudomonadota</taxon>
        <taxon>Gammaproteobacteria</taxon>
        <taxon>Pseudomonadales</taxon>
        <taxon>Pseudomonadaceae</taxon>
        <taxon>Pseudomonas</taxon>
    </lineage>
</organism>
<reference evidence="2 3" key="1">
    <citation type="submission" date="2018-09" db="EMBL/GenBank/DDBJ databases">
        <authorList>
            <person name="Zhu H."/>
        </authorList>
    </citation>
    <scope>NUCLEOTIDE SEQUENCE [LARGE SCALE GENOMIC DNA]</scope>
    <source>
        <strain evidence="2 3">K1S02-6</strain>
    </source>
</reference>
<dbReference type="RefSeq" id="WP_119953892.1">
    <property type="nucleotide sequence ID" value="NZ_QYUR01000002.1"/>
</dbReference>
<sequence length="170" mass="18958">MSQKYQLAQVNIARAKAPLDDPLMRGFVEQLEPINRLAENSPGFVWRLQTEEGDATAIKLFDDERIIVNMSVWESFEALKDYVYSGEHLALLRNKKSWMEKLDSPSLVLWWVPQGHIPSPESAKLALAALQEIGPSPAAFTFAKPYPAPHLSDSPAASEQSFQSTAFEVG</sequence>
<dbReference type="SUPFAM" id="SSF54909">
    <property type="entry name" value="Dimeric alpha+beta barrel"/>
    <property type="match status" value="1"/>
</dbReference>
<evidence type="ECO:0000259" key="1">
    <source>
        <dbReference type="Pfam" id="PF11695"/>
    </source>
</evidence>
<dbReference type="AlphaFoldDB" id="A0A418XLV1"/>